<organism evidence="3 4">
    <name type="scientific">Pirellula staleyi (strain ATCC 27377 / DSM 6068 / ICPB 4128)</name>
    <name type="common">Pirella staleyi</name>
    <dbReference type="NCBI Taxonomy" id="530564"/>
    <lineage>
        <taxon>Bacteria</taxon>
        <taxon>Pseudomonadati</taxon>
        <taxon>Planctomycetota</taxon>
        <taxon>Planctomycetia</taxon>
        <taxon>Pirellulales</taxon>
        <taxon>Pirellulaceae</taxon>
        <taxon>Pirellula</taxon>
    </lineage>
</organism>
<protein>
    <submittedName>
        <fullName evidence="3">Uncharacterized protein</fullName>
    </submittedName>
</protein>
<dbReference type="Proteomes" id="UP000001887">
    <property type="component" value="Chromosome"/>
</dbReference>
<feature type="region of interest" description="Disordered" evidence="1">
    <location>
        <begin position="266"/>
        <end position="286"/>
    </location>
</feature>
<sequence precursor="true">MPIRNSISAVLTLVLLATTQVALANNNLFLPGDAYFPAIMTQEDVERVLAEKVGERRFEYSSFRGYDGAFCGFAGYGVGILQGVDDPFAKNLASVYQHIRTYQFRELREIKHQGKLLREETNGMQVLFYPTDFDFKKQQLGLRYNENWVDAVLKFGHDRSYLRYCSLVNDPEAVAGSWRDGAMVPGLKFVPGKVDRPAEPAESEKMQGTSNPLLPAIIQGKVRAYVLPSGVTLTDLFQNKIEPYTSMYEVTSEGVVRYEYRGDPNVGTARWEDASKPNRDQDFQDE</sequence>
<dbReference type="EMBL" id="CP001848">
    <property type="protein sequence ID" value="ADB18476.1"/>
    <property type="molecule type" value="Genomic_DNA"/>
</dbReference>
<evidence type="ECO:0000313" key="4">
    <source>
        <dbReference type="Proteomes" id="UP000001887"/>
    </source>
</evidence>
<gene>
    <name evidence="3" type="ordered locus">Psta_3821</name>
</gene>
<name>D2R0Z1_PIRSD</name>
<evidence type="ECO:0000313" key="3">
    <source>
        <dbReference type="EMBL" id="ADB18476.1"/>
    </source>
</evidence>
<feature type="compositionally biased region" description="Basic and acidic residues" evidence="1">
    <location>
        <begin position="270"/>
        <end position="286"/>
    </location>
</feature>
<dbReference type="OrthoDB" id="289989at2"/>
<proteinExistence type="predicted"/>
<keyword evidence="4" id="KW-1185">Reference proteome</keyword>
<dbReference type="STRING" id="530564.Psta_3821"/>
<evidence type="ECO:0000256" key="1">
    <source>
        <dbReference type="SAM" id="MobiDB-lite"/>
    </source>
</evidence>
<reference evidence="3 4" key="1">
    <citation type="journal article" date="2009" name="Stand. Genomic Sci.">
        <title>Complete genome sequence of Pirellula staleyi type strain (ATCC 27377).</title>
        <authorList>
            <person name="Clum A."/>
            <person name="Tindall B.J."/>
            <person name="Sikorski J."/>
            <person name="Ivanova N."/>
            <person name="Mavrommatis K."/>
            <person name="Lucas S."/>
            <person name="Glavina del Rio T."/>
            <person name="Nolan M."/>
            <person name="Chen F."/>
            <person name="Tice H."/>
            <person name="Pitluck S."/>
            <person name="Cheng J.F."/>
            <person name="Chertkov O."/>
            <person name="Brettin T."/>
            <person name="Han C."/>
            <person name="Detter J.C."/>
            <person name="Kuske C."/>
            <person name="Bruce D."/>
            <person name="Goodwin L."/>
            <person name="Ovchinikova G."/>
            <person name="Pati A."/>
            <person name="Mikhailova N."/>
            <person name="Chen A."/>
            <person name="Palaniappan K."/>
            <person name="Land M."/>
            <person name="Hauser L."/>
            <person name="Chang Y.J."/>
            <person name="Jeffries C.D."/>
            <person name="Chain P."/>
            <person name="Rohde M."/>
            <person name="Goker M."/>
            <person name="Bristow J."/>
            <person name="Eisen J.A."/>
            <person name="Markowitz V."/>
            <person name="Hugenholtz P."/>
            <person name="Kyrpides N.C."/>
            <person name="Klenk H.P."/>
            <person name="Lapidus A."/>
        </authorList>
    </citation>
    <scope>NUCLEOTIDE SEQUENCE [LARGE SCALE GENOMIC DNA]</scope>
    <source>
        <strain evidence="4">ATCC 27377 / DSM 6068 / ICPB 4128</strain>
    </source>
</reference>
<dbReference type="eggNOG" id="ENOG503498S">
    <property type="taxonomic scope" value="Bacteria"/>
</dbReference>
<feature type="signal peptide" evidence="2">
    <location>
        <begin position="1"/>
        <end position="24"/>
    </location>
</feature>
<evidence type="ECO:0000256" key="2">
    <source>
        <dbReference type="SAM" id="SignalP"/>
    </source>
</evidence>
<keyword evidence="2" id="KW-0732">Signal</keyword>
<dbReference type="AlphaFoldDB" id="D2R0Z1"/>
<feature type="chain" id="PRO_5003035964" evidence="2">
    <location>
        <begin position="25"/>
        <end position="286"/>
    </location>
</feature>
<accession>D2R0Z1</accession>
<dbReference type="HOGENOM" id="CLU_972720_0_0_0"/>
<dbReference type="KEGG" id="psl:Psta_3821"/>